<evidence type="ECO:0000256" key="1">
    <source>
        <dbReference type="SAM" id="SignalP"/>
    </source>
</evidence>
<dbReference type="EMBL" id="VTEW01000015">
    <property type="protein sequence ID" value="TYS75743.1"/>
    <property type="molecule type" value="Genomic_DNA"/>
</dbReference>
<accession>A0A5D4TIR5</accession>
<comment type="caution">
    <text evidence="3">The sequence shown here is derived from an EMBL/GenBank/DDBJ whole genome shotgun (WGS) entry which is preliminary data.</text>
</comment>
<dbReference type="Pfam" id="PF24893">
    <property type="entry name" value="DUF7743"/>
    <property type="match status" value="1"/>
</dbReference>
<feature type="chain" id="PRO_5038509656" description="DUF7743 domain-containing protein" evidence="1">
    <location>
        <begin position="32"/>
        <end position="217"/>
    </location>
</feature>
<feature type="signal peptide" evidence="1">
    <location>
        <begin position="1"/>
        <end position="31"/>
    </location>
</feature>
<feature type="domain" description="DUF7743" evidence="2">
    <location>
        <begin position="38"/>
        <end position="143"/>
    </location>
</feature>
<dbReference type="InterPro" id="IPR056645">
    <property type="entry name" value="DUF7743"/>
</dbReference>
<protein>
    <recommendedName>
        <fullName evidence="2">DUF7743 domain-containing protein</fullName>
    </recommendedName>
</protein>
<dbReference type="AlphaFoldDB" id="A0A5D4TIR5"/>
<name>A0A5D4TIR5_9BACI</name>
<proteinExistence type="predicted"/>
<sequence length="217" mass="23432">MVKKSSVKKFVRVFICAIAIVVSFHSPLYQAGIVYGAADVTKPVLNSIEVDKEEGMLGEQVTVSIGAQDSESGIEKVGVWYDHPHSDRVIYKVIRSAGSDGKFQAVLDVTNDLEEGLYQLDFIELYDNAGNKITYYNSHTNPSYRTNLMDMSSGDFTVKGTTGDITKPVLNTVEVDKQEGALGESVTVSIGAQDSGSGIEKIGSGMTIHTLTGLSIR</sequence>
<dbReference type="Proteomes" id="UP000325054">
    <property type="component" value="Unassembled WGS sequence"/>
</dbReference>
<evidence type="ECO:0000259" key="2">
    <source>
        <dbReference type="Pfam" id="PF24893"/>
    </source>
</evidence>
<gene>
    <name evidence="3" type="ORF">FZC80_16190</name>
</gene>
<evidence type="ECO:0000313" key="4">
    <source>
        <dbReference type="Proteomes" id="UP000325054"/>
    </source>
</evidence>
<dbReference type="RefSeq" id="WP_148992444.1">
    <property type="nucleotide sequence ID" value="NZ_VTEW01000015.1"/>
</dbReference>
<evidence type="ECO:0000313" key="3">
    <source>
        <dbReference type="EMBL" id="TYS75743.1"/>
    </source>
</evidence>
<keyword evidence="1" id="KW-0732">Signal</keyword>
<reference evidence="3 4" key="1">
    <citation type="submission" date="2019-08" db="EMBL/GenBank/DDBJ databases">
        <title>Bacillus genomes from the desert of Cuatro Cienegas, Coahuila.</title>
        <authorList>
            <person name="Olmedo-Alvarez G."/>
        </authorList>
    </citation>
    <scope>NUCLEOTIDE SEQUENCE [LARGE SCALE GENOMIC DNA]</scope>
    <source>
        <strain evidence="3 4">CH451a_14T</strain>
    </source>
</reference>
<organism evidence="3 4">
    <name type="scientific">Rossellomorea aquimaris</name>
    <dbReference type="NCBI Taxonomy" id="189382"/>
    <lineage>
        <taxon>Bacteria</taxon>
        <taxon>Bacillati</taxon>
        <taxon>Bacillota</taxon>
        <taxon>Bacilli</taxon>
        <taxon>Bacillales</taxon>
        <taxon>Bacillaceae</taxon>
        <taxon>Rossellomorea</taxon>
    </lineage>
</organism>